<dbReference type="RefSeq" id="WP_341399711.1">
    <property type="nucleotide sequence ID" value="NZ_JBBUTI010000009.1"/>
</dbReference>
<comment type="caution">
    <text evidence="3">The sequence shown here is derived from an EMBL/GenBank/DDBJ whole genome shotgun (WGS) entry which is preliminary data.</text>
</comment>
<feature type="domain" description="DUF4130" evidence="2">
    <location>
        <begin position="109"/>
        <end position="273"/>
    </location>
</feature>
<evidence type="ECO:0000259" key="2">
    <source>
        <dbReference type="Pfam" id="PF13566"/>
    </source>
</evidence>
<sequence length="312" mass="34826">MSENAADRHIELAGPTDLAGFKLAARALLAAGCPPGAVRWQVRGEAAGADALSGDLFAADEHDTGAGAGSANEPPETSPTAVSHTAPPIRVPAWVAELLQMACRHSDPERYALAYRLLWRLQREPGLRHDALDPDRQRLNQMARQVGRDQHKMKAFVRFRPVTAWVDEEARLSRIVHMAWFEPEHHIVEAMAGFFSRRFSNMDWAILTPRCCLHWQDRQLQISPGASKADAPDADAGEALWLAYYRNTFNPARLKLNMMRKEMPRKYWHNLPEASLITELTQTAHERHGQMLQASASNVIEAEPPAASAPRL</sequence>
<dbReference type="InterPro" id="IPR025404">
    <property type="entry name" value="DUF4130"/>
</dbReference>
<organism evidence="3 4">
    <name type="scientific">Ideonella margarita</name>
    <dbReference type="NCBI Taxonomy" id="2984191"/>
    <lineage>
        <taxon>Bacteria</taxon>
        <taxon>Pseudomonadati</taxon>
        <taxon>Pseudomonadota</taxon>
        <taxon>Betaproteobacteria</taxon>
        <taxon>Burkholderiales</taxon>
        <taxon>Sphaerotilaceae</taxon>
        <taxon>Ideonella</taxon>
    </lineage>
</organism>
<name>A0ABU9C9X7_9BURK</name>
<accession>A0ABU9C9X7</accession>
<gene>
    <name evidence="3" type="ORF">AACH00_13655</name>
</gene>
<protein>
    <submittedName>
        <fullName evidence="3">TIGR03915 family putative DNA repair protein</fullName>
    </submittedName>
</protein>
<proteinExistence type="predicted"/>
<reference evidence="3 4" key="1">
    <citation type="submission" date="2024-04" db="EMBL/GenBank/DDBJ databases">
        <title>Novel species of the genus Ideonella isolated from streams.</title>
        <authorList>
            <person name="Lu H."/>
        </authorList>
    </citation>
    <scope>NUCLEOTIDE SEQUENCE [LARGE SCALE GENOMIC DNA]</scope>
    <source>
        <strain evidence="3 4">LYT19W</strain>
    </source>
</reference>
<dbReference type="InterPro" id="IPR023875">
    <property type="entry name" value="DNA_repair_put"/>
</dbReference>
<evidence type="ECO:0000313" key="3">
    <source>
        <dbReference type="EMBL" id="MEK8047402.1"/>
    </source>
</evidence>
<dbReference type="Proteomes" id="UP001379945">
    <property type="component" value="Unassembled WGS sequence"/>
</dbReference>
<dbReference type="EMBL" id="JBBUTI010000009">
    <property type="protein sequence ID" value="MEK8047402.1"/>
    <property type="molecule type" value="Genomic_DNA"/>
</dbReference>
<dbReference type="NCBIfam" id="TIGR03915">
    <property type="entry name" value="SAM_7_link_chp"/>
    <property type="match status" value="1"/>
</dbReference>
<feature type="region of interest" description="Disordered" evidence="1">
    <location>
        <begin position="60"/>
        <end position="85"/>
    </location>
</feature>
<evidence type="ECO:0000313" key="4">
    <source>
        <dbReference type="Proteomes" id="UP001379945"/>
    </source>
</evidence>
<evidence type="ECO:0000256" key="1">
    <source>
        <dbReference type="SAM" id="MobiDB-lite"/>
    </source>
</evidence>
<dbReference type="Pfam" id="PF13566">
    <property type="entry name" value="DUF4130"/>
    <property type="match status" value="1"/>
</dbReference>
<keyword evidence="4" id="KW-1185">Reference proteome</keyword>